<dbReference type="EC" id="3.1.3.7" evidence="2"/>
<dbReference type="AlphaFoldDB" id="A0A2N7VXB2"/>
<dbReference type="EMBL" id="PNXY01000046">
    <property type="protein sequence ID" value="PMS21779.1"/>
    <property type="molecule type" value="Genomic_DNA"/>
</dbReference>
<evidence type="ECO:0000313" key="5">
    <source>
        <dbReference type="Proteomes" id="UP000494205"/>
    </source>
</evidence>
<dbReference type="Proteomes" id="UP000494205">
    <property type="component" value="Unassembled WGS sequence"/>
</dbReference>
<keyword evidence="1" id="KW-0479">Metal-binding</keyword>
<dbReference type="PANTHER" id="PTHR43028:SF5">
    <property type="entry name" value="3'(2'),5'-BISPHOSPHATE NUCLEOTIDASE 1"/>
    <property type="match status" value="1"/>
</dbReference>
<feature type="binding site" evidence="1">
    <location>
        <position position="91"/>
    </location>
    <ligand>
        <name>Mg(2+)</name>
        <dbReference type="ChEBI" id="CHEBI:18420"/>
        <label>1</label>
        <note>catalytic</note>
    </ligand>
</feature>
<reference evidence="2 5" key="2">
    <citation type="submission" date="2020-04" db="EMBL/GenBank/DDBJ databases">
        <authorList>
            <person name="De Canck E."/>
        </authorList>
    </citation>
    <scope>NUCLEOTIDE SEQUENCE [LARGE SCALE GENOMIC DNA]</scope>
    <source>
        <strain evidence="2 5">LMG 27174</strain>
    </source>
</reference>
<sequence>MQAHRETTVQHDDHQLAVDVATAAGSVLMAIRASAGLMGKPLGAVGDATANELITRLLAHARPADGFLTEEAAPDTKRLNLDRVWVIDPLDGTREYGEHAEGRDDWAVHVALTVGGRPVACAVALPALGVTFGTAAPPILPVAPAGRLKILVSRTRAPELAWKVAERLDAELLPMGSAGAKAMAVLRGEAHAYLHAGGQYEWDSCAPVGVALAAGLHASRIDGSACTYNCADVSMPDLLVCRPEIAEPLLAAIAASK</sequence>
<dbReference type="SUPFAM" id="SSF56655">
    <property type="entry name" value="Carbohydrate phosphatase"/>
    <property type="match status" value="1"/>
</dbReference>
<gene>
    <name evidence="2" type="primary">cysQ</name>
    <name evidence="3" type="ORF">C0Z16_33470</name>
    <name evidence="2" type="ORF">LMG27174_06535</name>
</gene>
<dbReference type="CDD" id="cd01638">
    <property type="entry name" value="CysQ"/>
    <property type="match status" value="1"/>
</dbReference>
<keyword evidence="2" id="KW-0378">Hydrolase</keyword>
<dbReference type="GO" id="GO:0008441">
    <property type="term" value="F:3'(2'),5'-bisphosphate nucleotidase activity"/>
    <property type="evidence" value="ECO:0007669"/>
    <property type="project" value="UniProtKB-EC"/>
</dbReference>
<feature type="binding site" evidence="1">
    <location>
        <position position="88"/>
    </location>
    <ligand>
        <name>Mg(2+)</name>
        <dbReference type="ChEBI" id="CHEBI:18420"/>
        <label>1</label>
        <note>catalytic</note>
    </ligand>
</feature>
<protein>
    <submittedName>
        <fullName evidence="3">3'(2'),5'-bisphosphate nucleotidase CysQ</fullName>
    </submittedName>
    <submittedName>
        <fullName evidence="2">3'-phosphoadenosine 5'-phosphate phosphatase</fullName>
        <ecNumber evidence="2">3.1.3.7</ecNumber>
    </submittedName>
</protein>
<evidence type="ECO:0000313" key="2">
    <source>
        <dbReference type="EMBL" id="CAB3739208.1"/>
    </source>
</evidence>
<dbReference type="Proteomes" id="UP000235659">
    <property type="component" value="Unassembled WGS sequence"/>
</dbReference>
<dbReference type="RefSeq" id="WP_102636293.1">
    <property type="nucleotide sequence ID" value="NZ_CADIJZ010000040.1"/>
</dbReference>
<dbReference type="GO" id="GO:0046872">
    <property type="term" value="F:metal ion binding"/>
    <property type="evidence" value="ECO:0007669"/>
    <property type="project" value="UniProtKB-KW"/>
</dbReference>
<keyword evidence="4" id="KW-1185">Reference proteome</keyword>
<feature type="binding site" evidence="1">
    <location>
        <position position="70"/>
    </location>
    <ligand>
        <name>Mg(2+)</name>
        <dbReference type="ChEBI" id="CHEBI:18420"/>
        <label>1</label>
        <note>catalytic</note>
    </ligand>
</feature>
<organism evidence="2 5">
    <name type="scientific">Paraburkholderia rhynchosiae</name>
    <dbReference type="NCBI Taxonomy" id="487049"/>
    <lineage>
        <taxon>Bacteria</taxon>
        <taxon>Pseudomonadati</taxon>
        <taxon>Pseudomonadota</taxon>
        <taxon>Betaproteobacteria</taxon>
        <taxon>Burkholderiales</taxon>
        <taxon>Burkholderiaceae</taxon>
        <taxon>Paraburkholderia</taxon>
    </lineage>
</organism>
<dbReference type="EMBL" id="CADIJZ010000040">
    <property type="protein sequence ID" value="CAB3739208.1"/>
    <property type="molecule type" value="Genomic_DNA"/>
</dbReference>
<evidence type="ECO:0000313" key="4">
    <source>
        <dbReference type="Proteomes" id="UP000235659"/>
    </source>
</evidence>
<dbReference type="InterPro" id="IPR050725">
    <property type="entry name" value="CysQ/Inositol_MonoPase"/>
</dbReference>
<keyword evidence="1" id="KW-0460">Magnesium</keyword>
<dbReference type="OrthoDB" id="9785695at2"/>
<name>A0A2N7VXB2_9BURK</name>
<reference evidence="3 4" key="1">
    <citation type="submission" date="2018-01" db="EMBL/GenBank/DDBJ databases">
        <title>Whole genome analyses suggest that Burkholderia sensu lato contains two further novel genera in the rhizoxinica-symbiotica group Mycetohabitans gen. nov., and Trinickia gen. nov.: implications for the evolution of diazotrophy and nodulation in the Burkholderiaceae.</title>
        <authorList>
            <person name="Estrada-de los Santos P."/>
            <person name="Palmer M."/>
            <person name="Chavez-Ramirez B."/>
            <person name="Beukes C."/>
            <person name="Steenkamp E.T."/>
            <person name="Hirsch A.M."/>
            <person name="Manyaka P."/>
            <person name="Maluk M."/>
            <person name="Lafos M."/>
            <person name="Crook M."/>
            <person name="Gross E."/>
            <person name="Simon M.F."/>
            <person name="Bueno dos Reis Junior F."/>
            <person name="Poole P.S."/>
            <person name="Venter S.N."/>
            <person name="James E.K."/>
        </authorList>
    </citation>
    <scope>NUCLEOTIDE SEQUENCE [LARGE SCALE GENOMIC DNA]</scope>
    <source>
        <strain evidence="3 4">WSM 3937</strain>
    </source>
</reference>
<dbReference type="GO" id="GO:0000103">
    <property type="term" value="P:sulfate assimilation"/>
    <property type="evidence" value="ECO:0007669"/>
    <property type="project" value="TreeGrafter"/>
</dbReference>
<dbReference type="PANTHER" id="PTHR43028">
    <property type="entry name" value="3'(2'),5'-BISPHOSPHATE NUCLEOTIDASE 1"/>
    <property type="match status" value="1"/>
</dbReference>
<feature type="binding site" evidence="1">
    <location>
        <position position="90"/>
    </location>
    <ligand>
        <name>Mg(2+)</name>
        <dbReference type="ChEBI" id="CHEBI:18420"/>
        <label>2</label>
    </ligand>
</feature>
<accession>A0A2N7VXB2</accession>
<dbReference type="Pfam" id="PF00459">
    <property type="entry name" value="Inositol_P"/>
    <property type="match status" value="2"/>
</dbReference>
<feature type="binding site" evidence="1">
    <location>
        <position position="203"/>
    </location>
    <ligand>
        <name>Mg(2+)</name>
        <dbReference type="ChEBI" id="CHEBI:18420"/>
        <label>1</label>
        <note>catalytic</note>
    </ligand>
</feature>
<dbReference type="Gene3D" id="3.40.190.80">
    <property type="match status" value="1"/>
</dbReference>
<dbReference type="GO" id="GO:0050427">
    <property type="term" value="P:3'-phosphoadenosine 5'-phosphosulfate metabolic process"/>
    <property type="evidence" value="ECO:0007669"/>
    <property type="project" value="TreeGrafter"/>
</dbReference>
<evidence type="ECO:0000256" key="1">
    <source>
        <dbReference type="PIRSR" id="PIRSR600760-2"/>
    </source>
</evidence>
<dbReference type="InterPro" id="IPR000760">
    <property type="entry name" value="Inositol_monophosphatase-like"/>
</dbReference>
<dbReference type="Gene3D" id="3.30.540.10">
    <property type="entry name" value="Fructose-1,6-Bisphosphatase, subunit A, domain 1"/>
    <property type="match status" value="1"/>
</dbReference>
<proteinExistence type="predicted"/>
<comment type="cofactor">
    <cofactor evidence="1">
        <name>Mg(2+)</name>
        <dbReference type="ChEBI" id="CHEBI:18420"/>
    </cofactor>
</comment>
<evidence type="ECO:0000313" key="3">
    <source>
        <dbReference type="EMBL" id="PMS21779.1"/>
    </source>
</evidence>